<dbReference type="PROSITE" id="PS00108">
    <property type="entry name" value="PROTEIN_KINASE_ST"/>
    <property type="match status" value="1"/>
</dbReference>
<dbReference type="PANTHER" id="PTHR24347">
    <property type="entry name" value="SERINE/THREONINE-PROTEIN KINASE"/>
    <property type="match status" value="1"/>
</dbReference>
<protein>
    <recommendedName>
        <fullName evidence="5">Protein kinase domain-containing protein</fullName>
    </recommendedName>
</protein>
<evidence type="ECO:0000256" key="1">
    <source>
        <dbReference type="ARBA" id="ARBA00022741"/>
    </source>
</evidence>
<dbReference type="GO" id="GO:0005524">
    <property type="term" value="F:ATP binding"/>
    <property type="evidence" value="ECO:0007669"/>
    <property type="project" value="UniProtKB-UniRule"/>
</dbReference>
<keyword evidence="4" id="KW-0723">Serine/threonine-protein kinase</keyword>
<comment type="similarity">
    <text evidence="4">Belongs to the protein kinase superfamily.</text>
</comment>
<dbReference type="Gene3D" id="1.10.510.10">
    <property type="entry name" value="Transferase(Phosphotransferase) domain 1"/>
    <property type="match status" value="1"/>
</dbReference>
<dbReference type="SMART" id="SM00220">
    <property type="entry name" value="S_TKc"/>
    <property type="match status" value="1"/>
</dbReference>
<evidence type="ECO:0000259" key="5">
    <source>
        <dbReference type="PROSITE" id="PS50011"/>
    </source>
</evidence>
<dbReference type="PROSITE" id="PS50011">
    <property type="entry name" value="PROTEIN_KINASE_DOM"/>
    <property type="match status" value="1"/>
</dbReference>
<dbReference type="EMBL" id="HBIN01022870">
    <property type="protein sequence ID" value="CAE0447619.1"/>
    <property type="molecule type" value="Transcribed_RNA"/>
</dbReference>
<dbReference type="AlphaFoldDB" id="A0A7S3V2G6"/>
<dbReference type="InterPro" id="IPR011009">
    <property type="entry name" value="Kinase-like_dom_sf"/>
</dbReference>
<evidence type="ECO:0000313" key="6">
    <source>
        <dbReference type="EMBL" id="CAE0447619.1"/>
    </source>
</evidence>
<reference evidence="6" key="1">
    <citation type="submission" date="2021-01" db="EMBL/GenBank/DDBJ databases">
        <authorList>
            <person name="Corre E."/>
            <person name="Pelletier E."/>
            <person name="Niang G."/>
            <person name="Scheremetjew M."/>
            <person name="Finn R."/>
            <person name="Kale V."/>
            <person name="Holt S."/>
            <person name="Cochrane G."/>
            <person name="Meng A."/>
            <person name="Brown T."/>
            <person name="Cohen L."/>
        </authorList>
    </citation>
    <scope>NUCLEOTIDE SEQUENCE</scope>
    <source>
        <strain evidence="6">GSBS06</strain>
    </source>
</reference>
<sequence>MSMWRNVITCCAGDRKDENGKEYKFPFTATDADKNQEKTFMNPFGGGPEVRKSPTHFKDSIESSRTCVQRIEALKVEYNVDMTESGWLGEGHFAKVYKGFRIRDGLSVAVKIISREVQKPLALRAEIEALLKVRGHPNIVSLYDVYVGKRKVVLTMELCYGGQLFERIVRTGAYSEQDASHHFKKLTNALVHMHKHSIVHRDLKPENLILADTSPDSEIKIGDFGLSKVLDEKNSIMLTICGTNAYAAPEIQLNRNTGYDALVDTWSLGIILFIILSAYHPFDPHCTNKDQQFRERICTFDWSFEDKKEIWSQISAEAKDLIKQLICPVQLRLSAVEILQHDWLQNVDSLPQLPLKQISDRSLIEYVMAYDQDQDQDVQMEVNMDTENLEINSNDGWIHQNIQTANDSNANMIDTSIMENHDRGLDIDRA</sequence>
<evidence type="ECO:0000256" key="2">
    <source>
        <dbReference type="ARBA" id="ARBA00022840"/>
    </source>
</evidence>
<keyword evidence="4" id="KW-0808">Transferase</keyword>
<evidence type="ECO:0000256" key="3">
    <source>
        <dbReference type="PROSITE-ProRule" id="PRU10141"/>
    </source>
</evidence>
<proteinExistence type="inferred from homology"/>
<feature type="binding site" evidence="3">
    <location>
        <position position="111"/>
    </location>
    <ligand>
        <name>ATP</name>
        <dbReference type="ChEBI" id="CHEBI:30616"/>
    </ligand>
</feature>
<keyword evidence="4" id="KW-0418">Kinase</keyword>
<dbReference type="GO" id="GO:0004674">
    <property type="term" value="F:protein serine/threonine kinase activity"/>
    <property type="evidence" value="ECO:0007669"/>
    <property type="project" value="UniProtKB-KW"/>
</dbReference>
<organism evidence="6">
    <name type="scientific">Aplanochytrium stocchinoi</name>
    <dbReference type="NCBI Taxonomy" id="215587"/>
    <lineage>
        <taxon>Eukaryota</taxon>
        <taxon>Sar</taxon>
        <taxon>Stramenopiles</taxon>
        <taxon>Bigyra</taxon>
        <taxon>Labyrinthulomycetes</taxon>
        <taxon>Thraustochytrida</taxon>
        <taxon>Thraustochytriidae</taxon>
        <taxon>Aplanochytrium</taxon>
    </lineage>
</organism>
<dbReference type="SUPFAM" id="SSF56112">
    <property type="entry name" value="Protein kinase-like (PK-like)"/>
    <property type="match status" value="1"/>
</dbReference>
<dbReference type="InterPro" id="IPR000719">
    <property type="entry name" value="Prot_kinase_dom"/>
</dbReference>
<dbReference type="InterPro" id="IPR017441">
    <property type="entry name" value="Protein_kinase_ATP_BS"/>
</dbReference>
<gene>
    <name evidence="6" type="ORF">ASTO00021_LOCUS17588</name>
</gene>
<dbReference type="PROSITE" id="PS00107">
    <property type="entry name" value="PROTEIN_KINASE_ATP"/>
    <property type="match status" value="1"/>
</dbReference>
<dbReference type="CDD" id="cd05117">
    <property type="entry name" value="STKc_CAMK"/>
    <property type="match status" value="1"/>
</dbReference>
<evidence type="ECO:0000256" key="4">
    <source>
        <dbReference type="RuleBase" id="RU000304"/>
    </source>
</evidence>
<keyword evidence="2 3" id="KW-0067">ATP-binding</keyword>
<dbReference type="FunFam" id="1.10.510.10:FF:000571">
    <property type="entry name" value="Maternal embryonic leucine zipper kinase"/>
    <property type="match status" value="1"/>
</dbReference>
<dbReference type="InterPro" id="IPR008271">
    <property type="entry name" value="Ser/Thr_kinase_AS"/>
</dbReference>
<dbReference type="Pfam" id="PF00069">
    <property type="entry name" value="Pkinase"/>
    <property type="match status" value="1"/>
</dbReference>
<name>A0A7S3V2G6_9STRA</name>
<keyword evidence="1 3" id="KW-0547">Nucleotide-binding</keyword>
<accession>A0A7S3V2G6</accession>
<feature type="domain" description="Protein kinase" evidence="5">
    <location>
        <begin position="82"/>
        <end position="344"/>
    </location>
</feature>